<dbReference type="RefSeq" id="WP_117321447.1">
    <property type="nucleotide sequence ID" value="NZ_QVTD01000003.1"/>
</dbReference>
<dbReference type="EMBL" id="QVTD01000003">
    <property type="protein sequence ID" value="RFU65272.1"/>
    <property type="molecule type" value="Genomic_DNA"/>
</dbReference>
<evidence type="ECO:0000256" key="1">
    <source>
        <dbReference type="ARBA" id="ARBA00004651"/>
    </source>
</evidence>
<sequence length="472" mass="51426">MQNDWVSIIPFLVVIPIAMKTKQVLPGLFAGLLAGSYLLQPTLVGGMEKMVQFLIKGLIDPNNIKILLFLYAFSGLIGMIKAAGGIRGFVEEASARIKTRREALILTYLSTIGTFAAPSFRFVTIAPIMRALLKKVKMSTQELGFVIETTAAPLIVLIPIATAFVGYMTSIVDIAITNEQIAADPYKLFLKSIPYNFFSFVMILLGIYLSFFHHSKTTQDSDPGKVGEQAANQEDDWHNCDPAVATELPSKPWNLLIPLILVVSLTLLLTWWDGYKKEKGMFAAFIKADVMDAMLFALVFTLLFTFIFLRLQKMKTADLLNSFISGGNELMSVIVLLAAVWGLSSVTEQLGFSSFITDHSGWIPSSIVVPLLFLFGAAVSYFIGSAWGTWGILMPLGISMSQAAGVSLPLVIGAVFASGTFGAFASPLSDDTNTIARILNLSVIEYARFKLKPALIAAAITAVLYGATVFFF</sequence>
<feature type="transmembrane region" description="Helical" evidence="6">
    <location>
        <begin position="24"/>
        <end position="44"/>
    </location>
</feature>
<dbReference type="InterPro" id="IPR018461">
    <property type="entry name" value="Na/H_Antiport_NhaC-like_C"/>
</dbReference>
<keyword evidence="2" id="KW-1003">Cell membrane</keyword>
<feature type="transmembrane region" description="Helical" evidence="6">
    <location>
        <begin position="64"/>
        <end position="84"/>
    </location>
</feature>
<dbReference type="Pfam" id="PF03553">
    <property type="entry name" value="Na_H_antiporter"/>
    <property type="match status" value="1"/>
</dbReference>
<reference evidence="8 9" key="1">
    <citation type="submission" date="2018-08" db="EMBL/GenBank/DDBJ databases">
        <title>Bacillus chawlae sp. nov., Bacillus glennii sp. nov., and Bacillus saganii sp. nov. Isolated from the Vehicle Assembly Building at Kennedy Space Center where the Viking Spacecraft were Assembled.</title>
        <authorList>
            <person name="Seuylemezian A."/>
            <person name="Vaishampayan P."/>
        </authorList>
    </citation>
    <scope>NUCLEOTIDE SEQUENCE [LARGE SCALE GENOMIC DNA]</scope>
    <source>
        <strain evidence="8 9">V44-8</strain>
    </source>
</reference>
<keyword evidence="4 6" id="KW-1133">Transmembrane helix</keyword>
<feature type="transmembrane region" description="Helical" evidence="6">
    <location>
        <begin position="449"/>
        <end position="471"/>
    </location>
</feature>
<evidence type="ECO:0000259" key="7">
    <source>
        <dbReference type="Pfam" id="PF03553"/>
    </source>
</evidence>
<feature type="domain" description="Na+/H+ antiporter NhaC-like C-terminal" evidence="7">
    <location>
        <begin position="157"/>
        <end position="468"/>
    </location>
</feature>
<feature type="transmembrane region" description="Helical" evidence="6">
    <location>
        <begin position="403"/>
        <end position="428"/>
    </location>
</feature>
<accession>A0A372LH50</accession>
<dbReference type="AlphaFoldDB" id="A0A372LH50"/>
<feature type="transmembrane region" description="Helical" evidence="6">
    <location>
        <begin position="105"/>
        <end position="132"/>
    </location>
</feature>
<keyword evidence="3 6" id="KW-0812">Transmembrane</keyword>
<evidence type="ECO:0000256" key="2">
    <source>
        <dbReference type="ARBA" id="ARBA00022475"/>
    </source>
</evidence>
<evidence type="ECO:0000313" key="9">
    <source>
        <dbReference type="Proteomes" id="UP000262939"/>
    </source>
</evidence>
<comment type="caution">
    <text evidence="8">The sequence shown here is derived from an EMBL/GenBank/DDBJ whole genome shotgun (WGS) entry which is preliminary data.</text>
</comment>
<dbReference type="PANTHER" id="PTHR43478:SF1">
    <property type="entry name" value="NA+_H+ ANTIPORTER NHAC-LIKE C-TERMINAL DOMAIN-CONTAINING PROTEIN"/>
    <property type="match status" value="1"/>
</dbReference>
<proteinExistence type="predicted"/>
<comment type="subcellular location">
    <subcellularLocation>
        <location evidence="1">Cell membrane</location>
        <topology evidence="1">Multi-pass membrane protein</topology>
    </subcellularLocation>
</comment>
<feature type="transmembrane region" description="Helical" evidence="6">
    <location>
        <begin position="188"/>
        <end position="211"/>
    </location>
</feature>
<organism evidence="8 9">
    <name type="scientific">Peribacillus glennii</name>
    <dbReference type="NCBI Taxonomy" id="2303991"/>
    <lineage>
        <taxon>Bacteria</taxon>
        <taxon>Bacillati</taxon>
        <taxon>Bacillota</taxon>
        <taxon>Bacilli</taxon>
        <taxon>Bacillales</taxon>
        <taxon>Bacillaceae</taxon>
        <taxon>Peribacillus</taxon>
    </lineage>
</organism>
<dbReference type="Proteomes" id="UP000262939">
    <property type="component" value="Unassembled WGS sequence"/>
</dbReference>
<dbReference type="OrthoDB" id="9762978at2"/>
<evidence type="ECO:0000313" key="8">
    <source>
        <dbReference type="EMBL" id="RFU65272.1"/>
    </source>
</evidence>
<name>A0A372LH50_9BACI</name>
<feature type="transmembrane region" description="Helical" evidence="6">
    <location>
        <begin position="152"/>
        <end position="176"/>
    </location>
</feature>
<dbReference type="GO" id="GO:0005886">
    <property type="term" value="C:plasma membrane"/>
    <property type="evidence" value="ECO:0007669"/>
    <property type="project" value="UniProtKB-SubCell"/>
</dbReference>
<feature type="transmembrane region" description="Helical" evidence="6">
    <location>
        <begin position="253"/>
        <end position="272"/>
    </location>
</feature>
<keyword evidence="9" id="KW-1185">Reference proteome</keyword>
<evidence type="ECO:0000256" key="3">
    <source>
        <dbReference type="ARBA" id="ARBA00022692"/>
    </source>
</evidence>
<gene>
    <name evidence="8" type="ORF">D0466_05055</name>
</gene>
<feature type="transmembrane region" description="Helical" evidence="6">
    <location>
        <begin position="293"/>
        <end position="311"/>
    </location>
</feature>
<feature type="transmembrane region" description="Helical" evidence="6">
    <location>
        <begin position="362"/>
        <end position="383"/>
    </location>
</feature>
<dbReference type="PANTHER" id="PTHR43478">
    <property type="entry name" value="NA+/H+ ANTIPORTER-RELATED"/>
    <property type="match status" value="1"/>
</dbReference>
<evidence type="ECO:0000256" key="4">
    <source>
        <dbReference type="ARBA" id="ARBA00022989"/>
    </source>
</evidence>
<evidence type="ECO:0000256" key="6">
    <source>
        <dbReference type="SAM" id="Phobius"/>
    </source>
</evidence>
<protein>
    <submittedName>
        <fullName evidence="8">Sodium:proton antiporter</fullName>
    </submittedName>
</protein>
<keyword evidence="5 6" id="KW-0472">Membrane</keyword>
<evidence type="ECO:0000256" key="5">
    <source>
        <dbReference type="ARBA" id="ARBA00023136"/>
    </source>
</evidence>